<name>A0AAV7IVH6_COTGL</name>
<evidence type="ECO:0000256" key="1">
    <source>
        <dbReference type="SAM" id="MobiDB-lite"/>
    </source>
</evidence>
<feature type="region of interest" description="Disordered" evidence="1">
    <location>
        <begin position="1"/>
        <end position="45"/>
    </location>
</feature>
<reference evidence="2 3" key="1">
    <citation type="journal article" date="2021" name="J. Hered.">
        <title>A chromosome-level genome assembly of the parasitoid wasp, Cotesia glomerata (Hymenoptera: Braconidae).</title>
        <authorList>
            <person name="Pinto B.J."/>
            <person name="Weis J.J."/>
            <person name="Gamble T."/>
            <person name="Ode P.J."/>
            <person name="Paul R."/>
            <person name="Zaspel J.M."/>
        </authorList>
    </citation>
    <scope>NUCLEOTIDE SEQUENCE [LARGE SCALE GENOMIC DNA]</scope>
    <source>
        <strain evidence="2">CgM1</strain>
    </source>
</reference>
<organism evidence="2 3">
    <name type="scientific">Cotesia glomerata</name>
    <name type="common">Lepidopteran parasitic wasp</name>
    <name type="synonym">Apanteles glomeratus</name>
    <dbReference type="NCBI Taxonomy" id="32391"/>
    <lineage>
        <taxon>Eukaryota</taxon>
        <taxon>Metazoa</taxon>
        <taxon>Ecdysozoa</taxon>
        <taxon>Arthropoda</taxon>
        <taxon>Hexapoda</taxon>
        <taxon>Insecta</taxon>
        <taxon>Pterygota</taxon>
        <taxon>Neoptera</taxon>
        <taxon>Endopterygota</taxon>
        <taxon>Hymenoptera</taxon>
        <taxon>Apocrita</taxon>
        <taxon>Ichneumonoidea</taxon>
        <taxon>Braconidae</taxon>
        <taxon>Microgastrinae</taxon>
        <taxon>Cotesia</taxon>
    </lineage>
</organism>
<accession>A0AAV7IVH6</accession>
<sequence length="101" mass="11176">MKKAEKKNMEKKKKKKEIEKRRGLNNTQGSGLVENDTRGRLNQPTRIEKDDNVFCGDGGGYRTPDDEFYIYIDINIAVGGGGRGRNDGGDEGDGEWVVLGA</sequence>
<dbReference type="EMBL" id="JAHXZJ010000747">
    <property type="protein sequence ID" value="KAH0557761.1"/>
    <property type="molecule type" value="Genomic_DNA"/>
</dbReference>
<evidence type="ECO:0000313" key="3">
    <source>
        <dbReference type="Proteomes" id="UP000826195"/>
    </source>
</evidence>
<keyword evidence="3" id="KW-1185">Reference proteome</keyword>
<protein>
    <submittedName>
        <fullName evidence="2">Uncharacterized protein</fullName>
    </submittedName>
</protein>
<gene>
    <name evidence="2" type="ORF">KQX54_011521</name>
</gene>
<evidence type="ECO:0000313" key="2">
    <source>
        <dbReference type="EMBL" id="KAH0557761.1"/>
    </source>
</evidence>
<dbReference type="AlphaFoldDB" id="A0AAV7IVH6"/>
<dbReference type="Proteomes" id="UP000826195">
    <property type="component" value="Unassembled WGS sequence"/>
</dbReference>
<feature type="region of interest" description="Disordered" evidence="1">
    <location>
        <begin position="82"/>
        <end position="101"/>
    </location>
</feature>
<feature type="compositionally biased region" description="Basic residues" evidence="1">
    <location>
        <begin position="1"/>
        <end position="15"/>
    </location>
</feature>
<proteinExistence type="predicted"/>
<comment type="caution">
    <text evidence="2">The sequence shown here is derived from an EMBL/GenBank/DDBJ whole genome shotgun (WGS) entry which is preliminary data.</text>
</comment>